<sequence length="65" mass="7838">MSKLVDTYDSEEHKSLNRKKIMMYRQIKELEMEFDIGNINNKDFTKMRIELKKEVSEIIAQLKSK</sequence>
<dbReference type="AlphaFoldDB" id="A0A381WTN5"/>
<evidence type="ECO:0000313" key="1">
    <source>
        <dbReference type="EMBL" id="SVA55879.1"/>
    </source>
</evidence>
<name>A0A381WTN5_9ZZZZ</name>
<gene>
    <name evidence="1" type="ORF">METZ01_LOCUS108733</name>
</gene>
<reference evidence="1" key="1">
    <citation type="submission" date="2018-05" db="EMBL/GenBank/DDBJ databases">
        <authorList>
            <person name="Lanie J.A."/>
            <person name="Ng W.-L."/>
            <person name="Kazmierczak K.M."/>
            <person name="Andrzejewski T.M."/>
            <person name="Davidsen T.M."/>
            <person name="Wayne K.J."/>
            <person name="Tettelin H."/>
            <person name="Glass J.I."/>
            <person name="Rusch D."/>
            <person name="Podicherti R."/>
            <person name="Tsui H.-C.T."/>
            <person name="Winkler M.E."/>
        </authorList>
    </citation>
    <scope>NUCLEOTIDE SEQUENCE</scope>
</reference>
<organism evidence="1">
    <name type="scientific">marine metagenome</name>
    <dbReference type="NCBI Taxonomy" id="408172"/>
    <lineage>
        <taxon>unclassified sequences</taxon>
        <taxon>metagenomes</taxon>
        <taxon>ecological metagenomes</taxon>
    </lineage>
</organism>
<proteinExistence type="predicted"/>
<accession>A0A381WTN5</accession>
<protein>
    <submittedName>
        <fullName evidence="1">Uncharacterized protein</fullName>
    </submittedName>
</protein>
<dbReference type="EMBL" id="UINC01012851">
    <property type="protein sequence ID" value="SVA55879.1"/>
    <property type="molecule type" value="Genomic_DNA"/>
</dbReference>